<reference evidence="2" key="1">
    <citation type="journal article" date="2019" name="Int. J. Syst. Evol. Microbiol.">
        <title>The Global Catalogue of Microorganisms (GCM) 10K type strain sequencing project: providing services to taxonomists for standard genome sequencing and annotation.</title>
        <authorList>
            <consortium name="The Broad Institute Genomics Platform"/>
            <consortium name="The Broad Institute Genome Sequencing Center for Infectious Disease"/>
            <person name="Wu L."/>
            <person name="Ma J."/>
        </authorList>
    </citation>
    <scope>NUCLEOTIDE SEQUENCE [LARGE SCALE GENOMIC DNA]</scope>
    <source>
        <strain evidence="2">CCM 7526</strain>
    </source>
</reference>
<proteinExistence type="predicted"/>
<organism evidence="1 2">
    <name type="scientific">Actinoplanes sichuanensis</name>
    <dbReference type="NCBI Taxonomy" id="512349"/>
    <lineage>
        <taxon>Bacteria</taxon>
        <taxon>Bacillati</taxon>
        <taxon>Actinomycetota</taxon>
        <taxon>Actinomycetes</taxon>
        <taxon>Micromonosporales</taxon>
        <taxon>Micromonosporaceae</taxon>
        <taxon>Actinoplanes</taxon>
    </lineage>
</organism>
<sequence>MNWDAFETAWHDSGCRALASLADSHPDENLYAAAFHLFYSDGTTILSPAFAANADSAVHDRDGYSTRFVAPEWRWDVLAAASDAMWPWYQRMSEESPDDTAHDAAMARVCKAMTATARQGRIHDSLPAGFVVVILDGQRGDEEADLIRASVDHRVLASVPGLAEHLREIAPAR</sequence>
<keyword evidence="2" id="KW-1185">Reference proteome</keyword>
<dbReference type="Proteomes" id="UP001597183">
    <property type="component" value="Unassembled WGS sequence"/>
</dbReference>
<accession>A0ABW4AU10</accession>
<dbReference type="EMBL" id="JBHTMK010000079">
    <property type="protein sequence ID" value="MFD1374099.1"/>
    <property type="molecule type" value="Genomic_DNA"/>
</dbReference>
<evidence type="ECO:0000313" key="2">
    <source>
        <dbReference type="Proteomes" id="UP001597183"/>
    </source>
</evidence>
<dbReference type="RefSeq" id="WP_317794298.1">
    <property type="nucleotide sequence ID" value="NZ_AP028461.1"/>
</dbReference>
<comment type="caution">
    <text evidence="1">The sequence shown here is derived from an EMBL/GenBank/DDBJ whole genome shotgun (WGS) entry which is preliminary data.</text>
</comment>
<evidence type="ECO:0000313" key="1">
    <source>
        <dbReference type="EMBL" id="MFD1374099.1"/>
    </source>
</evidence>
<gene>
    <name evidence="1" type="ORF">ACFQ5G_52970</name>
</gene>
<name>A0ABW4AU10_9ACTN</name>
<protein>
    <submittedName>
        <fullName evidence="1">DUF4303 domain-containing protein</fullName>
    </submittedName>
</protein>